<evidence type="ECO:0000256" key="1">
    <source>
        <dbReference type="SAM" id="MobiDB-lite"/>
    </source>
</evidence>
<comment type="caution">
    <text evidence="2">The sequence shown here is derived from an EMBL/GenBank/DDBJ whole genome shotgun (WGS) entry which is preliminary data.</text>
</comment>
<sequence>MILENHDTTESEAPAEEPVEEPTAVGRLLDVSPLGGEVIDRGDMPITLKPAFDHTYWEPVGGVLIVGEGLGKREITLSLSELLKLRERLDFLTEDILDANFKAVAAGRVGK</sequence>
<evidence type="ECO:0000313" key="2">
    <source>
        <dbReference type="EMBL" id="KFI48186.1"/>
    </source>
</evidence>
<protein>
    <submittedName>
        <fullName evidence="2">Uncharacterized protein</fullName>
    </submittedName>
</protein>
<accession>A0A086ZNT6</accession>
<dbReference type="RefSeq" id="WP_156098061.1">
    <property type="nucleotide sequence ID" value="NZ_JGYQ01000007.1"/>
</dbReference>
<reference evidence="2 3" key="1">
    <citation type="submission" date="2014-03" db="EMBL/GenBank/DDBJ databases">
        <title>Genomics of Bifidobacteria.</title>
        <authorList>
            <person name="Ventura M."/>
            <person name="Milani C."/>
            <person name="Lugli G.A."/>
        </authorList>
    </citation>
    <scope>NUCLEOTIDE SEQUENCE [LARGE SCALE GENOMIC DNA]</scope>
    <source>
        <strain evidence="2 3">LMG 10736</strain>
    </source>
</reference>
<dbReference type="AlphaFoldDB" id="A0A086ZNT6"/>
<dbReference type="Proteomes" id="UP000029093">
    <property type="component" value="Unassembled WGS sequence"/>
</dbReference>
<keyword evidence="3" id="KW-1185">Reference proteome</keyword>
<organism evidence="2 3">
    <name type="scientific">Bifidobacterium boum</name>
    <dbReference type="NCBI Taxonomy" id="78343"/>
    <lineage>
        <taxon>Bacteria</taxon>
        <taxon>Bacillati</taxon>
        <taxon>Actinomycetota</taxon>
        <taxon>Actinomycetes</taxon>
        <taxon>Bifidobacteriales</taxon>
        <taxon>Bifidobacteriaceae</taxon>
        <taxon>Bifidobacterium</taxon>
    </lineage>
</organism>
<dbReference type="OrthoDB" id="9946091at2"/>
<proteinExistence type="predicted"/>
<dbReference type="GeneID" id="303203515"/>
<gene>
    <name evidence="2" type="ORF">BBOU_0314</name>
</gene>
<name>A0A086ZNT6_9BIFI</name>
<evidence type="ECO:0000313" key="3">
    <source>
        <dbReference type="Proteomes" id="UP000029093"/>
    </source>
</evidence>
<feature type="region of interest" description="Disordered" evidence="1">
    <location>
        <begin position="1"/>
        <end position="26"/>
    </location>
</feature>
<dbReference type="EMBL" id="JGYQ01000007">
    <property type="protein sequence ID" value="KFI48186.1"/>
    <property type="molecule type" value="Genomic_DNA"/>
</dbReference>